<feature type="transmembrane region" description="Helical" evidence="13">
    <location>
        <begin position="150"/>
        <end position="171"/>
    </location>
</feature>
<evidence type="ECO:0000256" key="7">
    <source>
        <dbReference type="ARBA" id="ARBA00022723"/>
    </source>
</evidence>
<keyword evidence="4" id="KW-1003">Cell membrane</keyword>
<keyword evidence="9 13" id="KW-1133">Transmembrane helix</keyword>
<feature type="domain" description="Cytochrome b561 bacterial/Ni-hydrogenase" evidence="14">
    <location>
        <begin position="10"/>
        <end position="183"/>
    </location>
</feature>
<comment type="caution">
    <text evidence="15">The sequence shown here is derived from an EMBL/GenBank/DDBJ whole genome shotgun (WGS) entry which is preliminary data.</text>
</comment>
<keyword evidence="3" id="KW-0813">Transport</keyword>
<dbReference type="EMBL" id="JABBFX010000001">
    <property type="protein sequence ID" value="NML44357.1"/>
    <property type="molecule type" value="Genomic_DNA"/>
</dbReference>
<organism evidence="15 16">
    <name type="scientific">Ramlibacter agri</name>
    <dbReference type="NCBI Taxonomy" id="2728837"/>
    <lineage>
        <taxon>Bacteria</taxon>
        <taxon>Pseudomonadati</taxon>
        <taxon>Pseudomonadota</taxon>
        <taxon>Betaproteobacteria</taxon>
        <taxon>Burkholderiales</taxon>
        <taxon>Comamonadaceae</taxon>
        <taxon>Ramlibacter</taxon>
    </lineage>
</organism>
<reference evidence="15 16" key="1">
    <citation type="submission" date="2020-04" db="EMBL/GenBank/DDBJ databases">
        <title>Ramlibacter sp. G-1-2-2 isolated from soil.</title>
        <authorList>
            <person name="Dahal R.H."/>
        </authorList>
    </citation>
    <scope>NUCLEOTIDE SEQUENCE [LARGE SCALE GENOMIC DNA]</scope>
    <source>
        <strain evidence="15 16">G-1-2-2</strain>
    </source>
</reference>
<dbReference type="GO" id="GO:0022904">
    <property type="term" value="P:respiratory electron transport chain"/>
    <property type="evidence" value="ECO:0007669"/>
    <property type="project" value="InterPro"/>
</dbReference>
<comment type="subcellular location">
    <subcellularLocation>
        <location evidence="2">Cell membrane</location>
        <topology evidence="2">Multi-pass membrane protein</topology>
    </subcellularLocation>
</comment>
<evidence type="ECO:0000256" key="6">
    <source>
        <dbReference type="ARBA" id="ARBA00022692"/>
    </source>
</evidence>
<evidence type="ECO:0000256" key="13">
    <source>
        <dbReference type="SAM" id="Phobius"/>
    </source>
</evidence>
<dbReference type="GO" id="GO:0046872">
    <property type="term" value="F:metal ion binding"/>
    <property type="evidence" value="ECO:0007669"/>
    <property type="project" value="UniProtKB-KW"/>
</dbReference>
<dbReference type="InterPro" id="IPR011577">
    <property type="entry name" value="Cyt_b561_bac/Ni-Hgenase"/>
</dbReference>
<keyword evidence="5" id="KW-0349">Heme</keyword>
<comment type="similarity">
    <text evidence="12">Belongs to the cytochrome b561 family.</text>
</comment>
<sequence length="183" mass="20455">MTSLRNSESRYGVLPMLLHWGMALLIIGLAALGLYMVSLPDAGYDREKITLIVVHKAFGMLALALVALRLAWRLVDMLPRGVEGAPIWQQVAAHVMHLLLYALMLAVPLTGWIMSSMGGYPLSFFGWFEVPDVVAENEALFPFFIELHAWLAWTLVALVAVHVVAALRHHFVIRDASLRRMLP</sequence>
<evidence type="ECO:0000256" key="9">
    <source>
        <dbReference type="ARBA" id="ARBA00022989"/>
    </source>
</evidence>
<comment type="cofactor">
    <cofactor evidence="1">
        <name>heme b</name>
        <dbReference type="ChEBI" id="CHEBI:60344"/>
    </cofactor>
</comment>
<protein>
    <submittedName>
        <fullName evidence="15">Cytochrome b</fullName>
    </submittedName>
</protein>
<evidence type="ECO:0000256" key="3">
    <source>
        <dbReference type="ARBA" id="ARBA00022448"/>
    </source>
</evidence>
<evidence type="ECO:0000313" key="16">
    <source>
        <dbReference type="Proteomes" id="UP000541185"/>
    </source>
</evidence>
<dbReference type="InterPro" id="IPR052168">
    <property type="entry name" value="Cytochrome_b561_oxidase"/>
</dbReference>
<evidence type="ECO:0000256" key="12">
    <source>
        <dbReference type="ARBA" id="ARBA00037975"/>
    </source>
</evidence>
<dbReference type="GO" id="GO:0005886">
    <property type="term" value="C:plasma membrane"/>
    <property type="evidence" value="ECO:0007669"/>
    <property type="project" value="UniProtKB-SubCell"/>
</dbReference>
<evidence type="ECO:0000256" key="8">
    <source>
        <dbReference type="ARBA" id="ARBA00022982"/>
    </source>
</evidence>
<feature type="transmembrane region" description="Helical" evidence="13">
    <location>
        <begin position="49"/>
        <end position="70"/>
    </location>
</feature>
<dbReference type="Proteomes" id="UP000541185">
    <property type="component" value="Unassembled WGS sequence"/>
</dbReference>
<keyword evidence="16" id="KW-1185">Reference proteome</keyword>
<dbReference type="Gene3D" id="1.20.950.20">
    <property type="entry name" value="Transmembrane di-heme cytochromes, Chain C"/>
    <property type="match status" value="1"/>
</dbReference>
<dbReference type="InterPro" id="IPR016174">
    <property type="entry name" value="Di-haem_cyt_TM"/>
</dbReference>
<evidence type="ECO:0000256" key="1">
    <source>
        <dbReference type="ARBA" id="ARBA00001970"/>
    </source>
</evidence>
<name>A0A848H1K4_9BURK</name>
<evidence type="ECO:0000259" key="14">
    <source>
        <dbReference type="Pfam" id="PF01292"/>
    </source>
</evidence>
<keyword evidence="10" id="KW-0408">Iron</keyword>
<evidence type="ECO:0000256" key="11">
    <source>
        <dbReference type="ARBA" id="ARBA00023136"/>
    </source>
</evidence>
<dbReference type="Pfam" id="PF01292">
    <property type="entry name" value="Ni_hydr_CYTB"/>
    <property type="match status" value="1"/>
</dbReference>
<accession>A0A848H1K4</accession>
<evidence type="ECO:0000256" key="2">
    <source>
        <dbReference type="ARBA" id="ARBA00004651"/>
    </source>
</evidence>
<evidence type="ECO:0000256" key="4">
    <source>
        <dbReference type="ARBA" id="ARBA00022475"/>
    </source>
</evidence>
<keyword evidence="8" id="KW-0249">Electron transport</keyword>
<dbReference type="GO" id="GO:0009055">
    <property type="term" value="F:electron transfer activity"/>
    <property type="evidence" value="ECO:0007669"/>
    <property type="project" value="InterPro"/>
</dbReference>
<evidence type="ECO:0000313" key="15">
    <source>
        <dbReference type="EMBL" id="NML44357.1"/>
    </source>
</evidence>
<evidence type="ECO:0000256" key="5">
    <source>
        <dbReference type="ARBA" id="ARBA00022617"/>
    </source>
</evidence>
<dbReference type="GO" id="GO:0020037">
    <property type="term" value="F:heme binding"/>
    <property type="evidence" value="ECO:0007669"/>
    <property type="project" value="TreeGrafter"/>
</dbReference>
<dbReference type="SUPFAM" id="SSF81342">
    <property type="entry name" value="Transmembrane di-heme cytochromes"/>
    <property type="match status" value="1"/>
</dbReference>
<keyword evidence="6 13" id="KW-0812">Transmembrane</keyword>
<dbReference type="PANTHER" id="PTHR30529:SF1">
    <property type="entry name" value="CYTOCHROME B561 HOMOLOG 2"/>
    <property type="match status" value="1"/>
</dbReference>
<dbReference type="AlphaFoldDB" id="A0A848H1K4"/>
<gene>
    <name evidence="15" type="ORF">HHL11_11385</name>
</gene>
<evidence type="ECO:0000256" key="10">
    <source>
        <dbReference type="ARBA" id="ARBA00023004"/>
    </source>
</evidence>
<feature type="transmembrane region" description="Helical" evidence="13">
    <location>
        <begin position="12"/>
        <end position="37"/>
    </location>
</feature>
<dbReference type="PANTHER" id="PTHR30529">
    <property type="entry name" value="CYTOCHROME B561"/>
    <property type="match status" value="1"/>
</dbReference>
<keyword evidence="7" id="KW-0479">Metal-binding</keyword>
<proteinExistence type="inferred from homology"/>
<keyword evidence="11 13" id="KW-0472">Membrane</keyword>
<feature type="transmembrane region" description="Helical" evidence="13">
    <location>
        <begin position="91"/>
        <end position="114"/>
    </location>
</feature>